<name>D9PYW3_METTM</name>
<accession>D9PYW3</accession>
<dbReference type="EMBL" id="CP001710">
    <property type="protein sequence ID" value="ADL57658.1"/>
    <property type="molecule type" value="Genomic_DNA"/>
</dbReference>
<dbReference type="STRING" id="79929.MTBMA_c00480"/>
<reference key="1">
    <citation type="submission" date="2009-08" db="EMBL/GenBank/DDBJ databases">
        <title>The genome sequence of Methanothermobacter marburgensis.</title>
        <authorList>
            <person name="Kaster A."/>
            <person name="Seedorf H."/>
            <person name="Goenrich M."/>
            <person name="Wiezer A."/>
            <person name="Liesegang H."/>
            <person name="Thauer R."/>
            <person name="Gottschalk G."/>
        </authorList>
    </citation>
    <scope>NUCLEOTIDE SEQUENCE</scope>
    <source>
        <strain>Marburg</strain>
    </source>
</reference>
<dbReference type="PaxDb" id="79929-MTBMA_c00480"/>
<dbReference type="KEGG" id="mmg:MTBMA_c00480"/>
<dbReference type="Gene3D" id="3.40.50.2000">
    <property type="entry name" value="Glycogen Phosphorylase B"/>
    <property type="match status" value="1"/>
</dbReference>
<dbReference type="GeneID" id="9703753"/>
<dbReference type="PATRIC" id="fig|79929.8.peg.46"/>
<gene>
    <name evidence="1" type="ordered locus">MTBMA_c00480</name>
</gene>
<dbReference type="HOGENOM" id="CLU_039259_0_0_2"/>
<sequence>MSSGGVILKLAVAAELAPAKTFHPLMQESEHEYHCLCHGGGVREVLGDLCQEYYSMGTSRSRSGGKMEIAYLVLRDIAATWRHLGKINPDLVLTCGNAGDVRKAIAASYLRGNGVLHIEQDIYNPIEMIAFADIVTAPSTRYRDYLEDTYLLENVEVIGGYPHALYVSRLQTEDPGIGNYTLLVLGGDLRRGDIPDLISRVEALGRRIIVVPFRFSPHYVRSFAGSEETEVLEGFVDLPSLMAYADLVIYGAGMGLTIEAAVLGVPAIKLRGFHERHASVDLAGEVGIPVVDSASLSEVADDVKPPESSGIVGNAERAVRKLIGLIDDFHEVAGPRGGLRSMKRIWDSRKSFR</sequence>
<reference evidence="1 2" key="2">
    <citation type="journal article" date="2010" name="J. Bacteriol.">
        <title>Complete genome sequence of Methanothermobacter marburgensis, a methanoarchaeon model organism.</title>
        <authorList>
            <person name="Liesegang H."/>
            <person name="Kaster A.K."/>
            <person name="Wiezer A."/>
            <person name="Goenrich M."/>
            <person name="Wollherr A."/>
            <person name="Seedorf H."/>
            <person name="Gottschalk G."/>
            <person name="Thauer R.K."/>
        </authorList>
    </citation>
    <scope>NUCLEOTIDE SEQUENCE [LARGE SCALE GENOMIC DNA]</scope>
    <source>
        <strain evidence="2">ATCC BAA-927 / DSM 2133 / JCM 14651 / NBRC 100331 / OCM 82 / Marburg</strain>
    </source>
</reference>
<keyword evidence="2" id="KW-1185">Reference proteome</keyword>
<evidence type="ECO:0000313" key="2">
    <source>
        <dbReference type="Proteomes" id="UP000000345"/>
    </source>
</evidence>
<evidence type="ECO:0008006" key="3">
    <source>
        <dbReference type="Google" id="ProtNLM"/>
    </source>
</evidence>
<organism evidence="1 2">
    <name type="scientific">Methanothermobacter marburgensis (strain ATCC BAA-927 / DSM 2133 / JCM 14651 / NBRC 100331 / OCM 82 / Marburg)</name>
    <name type="common">Methanobacterium thermoautotrophicum</name>
    <dbReference type="NCBI Taxonomy" id="79929"/>
    <lineage>
        <taxon>Archaea</taxon>
        <taxon>Methanobacteriati</taxon>
        <taxon>Methanobacteriota</taxon>
        <taxon>Methanomada group</taxon>
        <taxon>Methanobacteria</taxon>
        <taxon>Methanobacteriales</taxon>
        <taxon>Methanobacteriaceae</taxon>
        <taxon>Methanothermobacter</taxon>
    </lineage>
</organism>
<evidence type="ECO:0000313" key="1">
    <source>
        <dbReference type="EMBL" id="ADL57658.1"/>
    </source>
</evidence>
<dbReference type="AlphaFoldDB" id="D9PYW3"/>
<dbReference type="SUPFAM" id="SSF53756">
    <property type="entry name" value="UDP-Glycosyltransferase/glycogen phosphorylase"/>
    <property type="match status" value="1"/>
</dbReference>
<protein>
    <recommendedName>
        <fullName evidence="3">Glycosyltransferase</fullName>
    </recommendedName>
</protein>
<proteinExistence type="predicted"/>
<dbReference type="GeneID" id="77398832"/>
<dbReference type="Proteomes" id="UP000000345">
    <property type="component" value="Chromosome"/>
</dbReference>
<dbReference type="RefSeq" id="WP_013294887.1">
    <property type="nucleotide sequence ID" value="NC_014408.1"/>
</dbReference>